<organism evidence="2 3">
    <name type="scientific">Spirosoma oryzae</name>
    <dbReference type="NCBI Taxonomy" id="1469603"/>
    <lineage>
        <taxon>Bacteria</taxon>
        <taxon>Pseudomonadati</taxon>
        <taxon>Bacteroidota</taxon>
        <taxon>Cytophagia</taxon>
        <taxon>Cytophagales</taxon>
        <taxon>Cytophagaceae</taxon>
        <taxon>Spirosoma</taxon>
    </lineage>
</organism>
<feature type="transmembrane region" description="Helical" evidence="1">
    <location>
        <begin position="135"/>
        <end position="168"/>
    </location>
</feature>
<keyword evidence="3" id="KW-1185">Reference proteome</keyword>
<keyword evidence="1" id="KW-0812">Transmembrane</keyword>
<dbReference type="RefSeq" id="WP_106140518.1">
    <property type="nucleotide sequence ID" value="NZ_PVTE01000033.1"/>
</dbReference>
<feature type="transmembrane region" description="Helical" evidence="1">
    <location>
        <begin position="82"/>
        <end position="103"/>
    </location>
</feature>
<evidence type="ECO:0000313" key="2">
    <source>
        <dbReference type="EMBL" id="PRY27386.1"/>
    </source>
</evidence>
<dbReference type="EMBL" id="PVTE01000033">
    <property type="protein sequence ID" value="PRY27386.1"/>
    <property type="molecule type" value="Genomic_DNA"/>
</dbReference>
<sequence>MNSLYRKRDFGEKINAVFQYIGLHFRSLLMALLYIVGPVAIATAIASSVTMTNILQATSDAQADPGNPYAGLMLMGRLFSPAYWLTLFFSILTNVAVILTTYAHVHRTENGQSVAVADLWEDLQPQIGRMIGFTLLMSIITSIGFIVLLIPGLYIGVVLSTGFAVTYFEKSSFGTTWSRCFALMRDNWWSTFGYLLVMLLIVVIIGLVFTLPSGLFGFLSAAKLLPGNGLPLWFIIANTIALIGRALINSVLYLAVAFQYGNLVEQNENVSLYSAINTIGTTPTKPRATDEGEF</sequence>
<gene>
    <name evidence="2" type="ORF">CLV58_13319</name>
</gene>
<feature type="transmembrane region" description="Helical" evidence="1">
    <location>
        <begin position="232"/>
        <end position="256"/>
    </location>
</feature>
<reference evidence="2 3" key="1">
    <citation type="submission" date="2018-03" db="EMBL/GenBank/DDBJ databases">
        <title>Genomic Encyclopedia of Archaeal and Bacterial Type Strains, Phase II (KMG-II): from individual species to whole genera.</title>
        <authorList>
            <person name="Goeker M."/>
        </authorList>
    </citation>
    <scope>NUCLEOTIDE SEQUENCE [LARGE SCALE GENOMIC DNA]</scope>
    <source>
        <strain evidence="2 3">DSM 28354</strain>
    </source>
</reference>
<evidence type="ECO:0000256" key="1">
    <source>
        <dbReference type="SAM" id="Phobius"/>
    </source>
</evidence>
<keyword evidence="1" id="KW-0472">Membrane</keyword>
<proteinExistence type="predicted"/>
<accession>A0A2T0S1T7</accession>
<feature type="transmembrane region" description="Helical" evidence="1">
    <location>
        <begin position="188"/>
        <end position="211"/>
    </location>
</feature>
<protein>
    <recommendedName>
        <fullName evidence="4">Glycerophosphoryl diester phosphodiesterase family protein</fullName>
    </recommendedName>
</protein>
<evidence type="ECO:0008006" key="4">
    <source>
        <dbReference type="Google" id="ProtNLM"/>
    </source>
</evidence>
<comment type="caution">
    <text evidence="2">The sequence shown here is derived from an EMBL/GenBank/DDBJ whole genome shotgun (WGS) entry which is preliminary data.</text>
</comment>
<name>A0A2T0S1T7_9BACT</name>
<dbReference type="AlphaFoldDB" id="A0A2T0S1T7"/>
<dbReference type="Proteomes" id="UP000238375">
    <property type="component" value="Unassembled WGS sequence"/>
</dbReference>
<evidence type="ECO:0000313" key="3">
    <source>
        <dbReference type="Proteomes" id="UP000238375"/>
    </source>
</evidence>
<feature type="transmembrane region" description="Helical" evidence="1">
    <location>
        <begin position="28"/>
        <end position="49"/>
    </location>
</feature>
<keyword evidence="1" id="KW-1133">Transmembrane helix</keyword>
<dbReference type="OrthoDB" id="1049480at2"/>